<reference evidence="3 4" key="1">
    <citation type="submission" date="2020-08" db="EMBL/GenBank/DDBJ databases">
        <title>Genomic Encyclopedia of Type Strains, Phase IV (KMG-IV): sequencing the most valuable type-strain genomes for metagenomic binning, comparative biology and taxonomic classification.</title>
        <authorList>
            <person name="Goeker M."/>
        </authorList>
    </citation>
    <scope>NUCLEOTIDE SEQUENCE [LARGE SCALE GENOMIC DNA]</scope>
    <source>
        <strain evidence="3 4">DSM 17976</strain>
    </source>
</reference>
<organism evidence="3 4">
    <name type="scientific">Runella defluvii</name>
    <dbReference type="NCBI Taxonomy" id="370973"/>
    <lineage>
        <taxon>Bacteria</taxon>
        <taxon>Pseudomonadati</taxon>
        <taxon>Bacteroidota</taxon>
        <taxon>Cytophagia</taxon>
        <taxon>Cytophagales</taxon>
        <taxon>Spirosomataceae</taxon>
        <taxon>Runella</taxon>
    </lineage>
</organism>
<feature type="domain" description="AB hydrolase-1" evidence="2">
    <location>
        <begin position="52"/>
        <end position="156"/>
    </location>
</feature>
<protein>
    <submittedName>
        <fullName evidence="3">Pimeloyl-ACP methyl ester carboxylesterase</fullName>
    </submittedName>
</protein>
<keyword evidence="1" id="KW-0732">Signal</keyword>
<proteinExistence type="predicted"/>
<accession>A0A7W6EP01</accession>
<sequence length="340" mass="38136">MRKALPFIIAFLLVVLESRAQNEGWAICNSGANLYFKIVGSGNPVLVVSDVGNSSSYLKELVQKLSETNRVVFYDPRATGKSRFPYISDSTVNFNKAVADIEALRMVLRIPKWSVMAHGFGAKIACAYASQAGSHLGQLILVNPVSMTTLPNSSDVYFDTHEDYGFSGMLSQEVINRRFEKLQQHLQTISPDSVARAKAIMGFQAATYVHDTLHEPIAAGFLYEKIQNIDVKSRVSSKFVPNPFDCVTSIRQRGIPVMVVLSRQRFNLSGLVNYWKKALPAASIAVIDRAHHFPWLDNPAVFYAKVNTFLQSFIPETNVIVAQKKVSRPVRRGYQRRKRY</sequence>
<evidence type="ECO:0000313" key="3">
    <source>
        <dbReference type="EMBL" id="MBB3837075.1"/>
    </source>
</evidence>
<dbReference type="Proteomes" id="UP000541352">
    <property type="component" value="Unassembled WGS sequence"/>
</dbReference>
<gene>
    <name evidence="3" type="ORF">FHS57_001069</name>
</gene>
<name>A0A7W6EP01_9BACT</name>
<dbReference type="InterPro" id="IPR000073">
    <property type="entry name" value="AB_hydrolase_1"/>
</dbReference>
<evidence type="ECO:0000313" key="4">
    <source>
        <dbReference type="Proteomes" id="UP000541352"/>
    </source>
</evidence>
<dbReference type="Pfam" id="PF00561">
    <property type="entry name" value="Abhydrolase_1"/>
    <property type="match status" value="1"/>
</dbReference>
<dbReference type="PANTHER" id="PTHR43798:SF33">
    <property type="entry name" value="HYDROLASE, PUTATIVE (AFU_ORTHOLOGUE AFUA_2G14860)-RELATED"/>
    <property type="match status" value="1"/>
</dbReference>
<dbReference type="Gene3D" id="3.40.50.1820">
    <property type="entry name" value="alpha/beta hydrolase"/>
    <property type="match status" value="1"/>
</dbReference>
<evidence type="ECO:0000256" key="1">
    <source>
        <dbReference type="SAM" id="SignalP"/>
    </source>
</evidence>
<keyword evidence="4" id="KW-1185">Reference proteome</keyword>
<dbReference type="PANTHER" id="PTHR43798">
    <property type="entry name" value="MONOACYLGLYCEROL LIPASE"/>
    <property type="match status" value="1"/>
</dbReference>
<dbReference type="InterPro" id="IPR050266">
    <property type="entry name" value="AB_hydrolase_sf"/>
</dbReference>
<dbReference type="GO" id="GO:0016020">
    <property type="term" value="C:membrane"/>
    <property type="evidence" value="ECO:0007669"/>
    <property type="project" value="TreeGrafter"/>
</dbReference>
<dbReference type="AlphaFoldDB" id="A0A7W6EP01"/>
<evidence type="ECO:0000259" key="2">
    <source>
        <dbReference type="Pfam" id="PF00561"/>
    </source>
</evidence>
<feature type="chain" id="PRO_5031463085" evidence="1">
    <location>
        <begin position="21"/>
        <end position="340"/>
    </location>
</feature>
<comment type="caution">
    <text evidence="3">The sequence shown here is derived from an EMBL/GenBank/DDBJ whole genome shotgun (WGS) entry which is preliminary data.</text>
</comment>
<feature type="signal peptide" evidence="1">
    <location>
        <begin position="1"/>
        <end position="20"/>
    </location>
</feature>
<dbReference type="SUPFAM" id="SSF53474">
    <property type="entry name" value="alpha/beta-Hydrolases"/>
    <property type="match status" value="1"/>
</dbReference>
<dbReference type="EMBL" id="JACIBY010000002">
    <property type="protein sequence ID" value="MBB3837075.1"/>
    <property type="molecule type" value="Genomic_DNA"/>
</dbReference>
<dbReference type="InterPro" id="IPR029058">
    <property type="entry name" value="AB_hydrolase_fold"/>
</dbReference>
<dbReference type="RefSeq" id="WP_183971841.1">
    <property type="nucleotide sequence ID" value="NZ_JACIBY010000002.1"/>
</dbReference>